<protein>
    <submittedName>
        <fullName evidence="2">RidA family protein</fullName>
    </submittedName>
</protein>
<dbReference type="AlphaFoldDB" id="A0AAE3E6F2"/>
<dbReference type="InterPro" id="IPR006175">
    <property type="entry name" value="YjgF/YER057c/UK114"/>
</dbReference>
<proteinExistence type="inferred from homology"/>
<dbReference type="FunFam" id="3.30.1330.40:FF:000001">
    <property type="entry name" value="L-PSP family endoribonuclease"/>
    <property type="match status" value="1"/>
</dbReference>
<dbReference type="Pfam" id="PF01042">
    <property type="entry name" value="Ribonuc_L-PSP"/>
    <property type="match status" value="1"/>
</dbReference>
<dbReference type="InterPro" id="IPR006056">
    <property type="entry name" value="RidA"/>
</dbReference>
<reference evidence="2 3" key="1">
    <citation type="submission" date="2021-10" db="EMBL/GenBank/DDBJ databases">
        <title>Anaerobic single-cell dispensing facilitates the cultivation of human gut bacteria.</title>
        <authorList>
            <person name="Afrizal A."/>
        </authorList>
    </citation>
    <scope>NUCLEOTIDE SEQUENCE [LARGE SCALE GENOMIC DNA]</scope>
    <source>
        <strain evidence="2 3">CLA-AA-H224</strain>
    </source>
</reference>
<accession>A0AAE3E6F2</accession>
<evidence type="ECO:0000313" key="3">
    <source>
        <dbReference type="Proteomes" id="UP001198200"/>
    </source>
</evidence>
<evidence type="ECO:0000313" key="2">
    <source>
        <dbReference type="EMBL" id="MCC2223128.1"/>
    </source>
</evidence>
<dbReference type="Proteomes" id="UP001198200">
    <property type="component" value="Unassembled WGS sequence"/>
</dbReference>
<dbReference type="Gene3D" id="3.30.1330.40">
    <property type="entry name" value="RutC-like"/>
    <property type="match status" value="1"/>
</dbReference>
<dbReference type="GO" id="GO:0019239">
    <property type="term" value="F:deaminase activity"/>
    <property type="evidence" value="ECO:0007669"/>
    <property type="project" value="TreeGrafter"/>
</dbReference>
<dbReference type="CDD" id="cd00448">
    <property type="entry name" value="YjgF_YER057c_UK114_family"/>
    <property type="match status" value="1"/>
</dbReference>
<dbReference type="GO" id="GO:0005829">
    <property type="term" value="C:cytosol"/>
    <property type="evidence" value="ECO:0007669"/>
    <property type="project" value="TreeGrafter"/>
</dbReference>
<name>A0AAE3E6F2_9FIRM</name>
<comment type="caution">
    <text evidence="2">The sequence shown here is derived from an EMBL/GenBank/DDBJ whole genome shotgun (WGS) entry which is preliminary data.</text>
</comment>
<gene>
    <name evidence="2" type="ORF">LKD48_16145</name>
</gene>
<dbReference type="EMBL" id="JAJEQN010000076">
    <property type="protein sequence ID" value="MCC2223128.1"/>
    <property type="molecule type" value="Genomic_DNA"/>
</dbReference>
<dbReference type="PANTHER" id="PTHR11803">
    <property type="entry name" value="2-IMINOBUTANOATE/2-IMINOPROPANOATE DEAMINASE RIDA"/>
    <property type="match status" value="1"/>
</dbReference>
<dbReference type="SUPFAM" id="SSF55298">
    <property type="entry name" value="YjgF-like"/>
    <property type="match status" value="1"/>
</dbReference>
<keyword evidence="3" id="KW-1185">Reference proteome</keyword>
<evidence type="ECO:0000256" key="1">
    <source>
        <dbReference type="ARBA" id="ARBA00010552"/>
    </source>
</evidence>
<dbReference type="NCBIfam" id="TIGR00004">
    <property type="entry name" value="Rid family detoxifying hydrolase"/>
    <property type="match status" value="1"/>
</dbReference>
<comment type="similarity">
    <text evidence="1">Belongs to the RutC family.</text>
</comment>
<sequence>MMEIMHTDKAPAAVGPYSQAVKTGNLLFCSGQIGLNPATGEMVGTTVAEQAKQVMENVKALLENAGATFDNVVKTTCFIADMKEFGNFNEVYAQYFSNNKPARSCVQAVLPKGALCEVEVIVEL</sequence>
<dbReference type="PANTHER" id="PTHR11803:SF58">
    <property type="entry name" value="PROTEIN HMF1-RELATED"/>
    <property type="match status" value="1"/>
</dbReference>
<dbReference type="InterPro" id="IPR035959">
    <property type="entry name" value="RutC-like_sf"/>
</dbReference>
<organism evidence="2 3">
    <name type="scientific">Anthropogastromicrobium aceti</name>
    <dbReference type="NCBI Taxonomy" id="2981768"/>
    <lineage>
        <taxon>Bacteria</taxon>
        <taxon>Bacillati</taxon>
        <taxon>Bacillota</taxon>
        <taxon>Clostridia</taxon>
        <taxon>Lachnospirales</taxon>
        <taxon>Lachnospiraceae</taxon>
        <taxon>Anthropogastromicrobium</taxon>
    </lineage>
</organism>